<dbReference type="InterPro" id="IPR001036">
    <property type="entry name" value="Acrflvin-R"/>
</dbReference>
<evidence type="ECO:0000256" key="8">
    <source>
        <dbReference type="ARBA" id="ARBA00023136"/>
    </source>
</evidence>
<evidence type="ECO:0000256" key="2">
    <source>
        <dbReference type="ARBA" id="ARBA00010942"/>
    </source>
</evidence>
<feature type="transmembrane region" description="Helical" evidence="9">
    <location>
        <begin position="534"/>
        <end position="552"/>
    </location>
</feature>
<accession>A0AAP8T9I3</accession>
<dbReference type="Proteomes" id="UP000235914">
    <property type="component" value="Unassembled WGS sequence"/>
</dbReference>
<dbReference type="AlphaFoldDB" id="A0AAP8T9I3"/>
<feature type="transmembrane region" description="Helical" evidence="9">
    <location>
        <begin position="467"/>
        <end position="485"/>
    </location>
</feature>
<keyword evidence="8 9" id="KW-0472">Membrane</keyword>
<dbReference type="GO" id="GO:0009636">
    <property type="term" value="P:response to toxic substance"/>
    <property type="evidence" value="ECO:0007669"/>
    <property type="project" value="UniProtKB-ARBA"/>
</dbReference>
<dbReference type="PANTHER" id="PTHR32063">
    <property type="match status" value="1"/>
</dbReference>
<comment type="subcellular location">
    <subcellularLocation>
        <location evidence="1">Cell inner membrane</location>
        <topology evidence="1">Multi-pass membrane protein</topology>
    </subcellularLocation>
</comment>
<dbReference type="Gene3D" id="1.20.1640.10">
    <property type="entry name" value="Multidrug efflux transporter AcrB transmembrane domain"/>
    <property type="match status" value="2"/>
</dbReference>
<feature type="transmembrane region" description="Helical" evidence="9">
    <location>
        <begin position="435"/>
        <end position="455"/>
    </location>
</feature>
<proteinExistence type="inferred from homology"/>
<dbReference type="RefSeq" id="WP_102735391.1">
    <property type="nucleotide sequence ID" value="NZ_CP024736.1"/>
</dbReference>
<evidence type="ECO:0000313" key="10">
    <source>
        <dbReference type="EMBL" id="PNC56684.1"/>
    </source>
</evidence>
<sequence>MADFFIKRPILSICLSVIIVLLGAFSILRLPISEYPDIIPPSIQVTATYPGADCETVVKSIASPIEQQMSGVDGMSYMTSVNTNNGQMSMMILFEIGTEANMDQVLSYLRYGQATSQLPSEVSALGVSLRKTSGLPALVVSLYSPQGTYDGLWLANYAYINMVDAIKRVPGVGDVQVFGAGRYAMRIWLNPEKMAALNITARDVMLAVQAQNAVNPAGKIGAQPAPPDQQLSFTVKAPGRLTSVKEFENIVVRGQDSSIVRVGDIARVELGSETYSLSSSVNGMPAASIGIYEAPGGNAIQLVDNIKALLKNTDMPPGMDYLVSLDSTLAVRAGIEDIVSTLVIALGLVVLVVFIFLQGWRGTLIPAFAVPVSIVGAFIAFPLFGFSINTICLMGLVLAIGLVVDDAIVVVEAVKNHISNGEKPLQATIAAMKEVSGPIVSTALVISCVFIPTLLLPGVTGKLFEQFAVTIGMSIIISAFCALSLSPTLSAGLLKGGKADSIPLLGPFFKLFNKGFNKARDWYVEICARLIRHMWLSILLLAAMTALLFPLAKLIPSGFLPNEDQGYLFGGVELPDNTSLNVTADTAARIEKIIREDPGVDVVTTVNGFNLISSVQSSSNSFFFISLKPWSERTAPGMTADGIAARLKSRLNAEISSGVAYVVPPPPLPGVGTSGDVTFLLEDRQGIGEKFLAANTSKFIEAAEKRPEIAGISNFMSPSNLQYNLNVNTEQATLQNMDVDEIYATIQAYMGSTFLNNFNIYGQEWQVYMQADAPYRDSIDKLSMFYVRNNEGDPVPLDSVINVTHGWAPEFLIRQNMFNSSQLNVTPAPGYSSGQVMNALEEVFAQTMPSGMGYDYSGMSYQEKQAQKGITIGMIFAASAVFVFLILASLYESWSLPVAVFMTAPIAILGAFLALWITGLDLNIYSEIGLIVLIALAAKNAILIVEFAVLELRQGTDLLTATLDAARIRLRPILMTSIAFIMGCLPLAVATGAGAAARQVVGVGVIGGMITAVFIGVFFIPSFFYLIAKLAGLDKKAARKLQEKEQGAPAPAKQAE</sequence>
<dbReference type="GO" id="GO:0042910">
    <property type="term" value="F:xenobiotic transmembrane transporter activity"/>
    <property type="evidence" value="ECO:0007669"/>
    <property type="project" value="TreeGrafter"/>
</dbReference>
<keyword evidence="6 9" id="KW-0812">Transmembrane</keyword>
<dbReference type="GO" id="GO:0015562">
    <property type="term" value="F:efflux transmembrane transporter activity"/>
    <property type="evidence" value="ECO:0007669"/>
    <property type="project" value="InterPro"/>
</dbReference>
<feature type="transmembrane region" description="Helical" evidence="9">
    <location>
        <begin position="338"/>
        <end position="357"/>
    </location>
</feature>
<keyword evidence="4" id="KW-1003">Cell membrane</keyword>
<feature type="transmembrane region" description="Helical" evidence="9">
    <location>
        <begin position="898"/>
        <end position="918"/>
    </location>
</feature>
<feature type="transmembrane region" description="Helical" evidence="9">
    <location>
        <begin position="364"/>
        <end position="387"/>
    </location>
</feature>
<feature type="transmembrane region" description="Helical" evidence="9">
    <location>
        <begin position="973"/>
        <end position="997"/>
    </location>
</feature>
<protein>
    <submittedName>
        <fullName evidence="10">Hydrophobe/amphiphile efflux-1 family RND transporter</fullName>
    </submittedName>
</protein>
<evidence type="ECO:0000256" key="3">
    <source>
        <dbReference type="ARBA" id="ARBA00022448"/>
    </source>
</evidence>
<reference evidence="10 11" key="1">
    <citation type="journal article" date="2017" name="BMC Genomics">
        <title>Genome sequencing of 39 Akkermansia muciniphila isolates reveals its population structure, genomic and functional diverisity, and global distribution in mammalian gut microbiotas.</title>
        <authorList>
            <person name="Guo X."/>
            <person name="Li S."/>
            <person name="Zhang J."/>
            <person name="Wu F."/>
            <person name="Li X."/>
            <person name="Wu D."/>
            <person name="Zhang M."/>
            <person name="Ou Z."/>
            <person name="Jie Z."/>
            <person name="Yan Q."/>
            <person name="Li P."/>
            <person name="Yi J."/>
            <person name="Peng Y."/>
        </authorList>
    </citation>
    <scope>NUCLEOTIDE SEQUENCE [LARGE SCALE GENOMIC DNA]</scope>
    <source>
        <strain evidence="10 11">GP43</strain>
    </source>
</reference>
<gene>
    <name evidence="10" type="ORF">CXU09_03610</name>
</gene>
<dbReference type="PANTHER" id="PTHR32063:SF24">
    <property type="entry name" value="CATION EFFLUX SYSTEM (ACRB_ACRD_ACRF FAMILY)"/>
    <property type="match status" value="1"/>
</dbReference>
<organism evidence="10 11">
    <name type="scientific">Akkermansia muciniphila</name>
    <dbReference type="NCBI Taxonomy" id="239935"/>
    <lineage>
        <taxon>Bacteria</taxon>
        <taxon>Pseudomonadati</taxon>
        <taxon>Verrucomicrobiota</taxon>
        <taxon>Verrucomicrobiia</taxon>
        <taxon>Verrucomicrobiales</taxon>
        <taxon>Akkermansiaceae</taxon>
        <taxon>Akkermansia</taxon>
    </lineage>
</organism>
<dbReference type="SUPFAM" id="SSF82714">
    <property type="entry name" value="Multidrug efflux transporter AcrB TolC docking domain, DN and DC subdomains"/>
    <property type="match status" value="2"/>
</dbReference>
<keyword evidence="3" id="KW-0813">Transport</keyword>
<dbReference type="GO" id="GO:0005886">
    <property type="term" value="C:plasma membrane"/>
    <property type="evidence" value="ECO:0007669"/>
    <property type="project" value="UniProtKB-SubCell"/>
</dbReference>
<evidence type="ECO:0000256" key="5">
    <source>
        <dbReference type="ARBA" id="ARBA00022519"/>
    </source>
</evidence>
<feature type="transmembrane region" description="Helical" evidence="9">
    <location>
        <begin position="930"/>
        <end position="952"/>
    </location>
</feature>
<dbReference type="Gene3D" id="3.30.70.1440">
    <property type="entry name" value="Multidrug efflux transporter AcrB pore domain"/>
    <property type="match status" value="1"/>
</dbReference>
<keyword evidence="5" id="KW-0997">Cell inner membrane</keyword>
<dbReference type="SUPFAM" id="SSF82693">
    <property type="entry name" value="Multidrug efflux transporter AcrB pore domain, PN1, PN2, PC1 and PC2 subdomains"/>
    <property type="match status" value="4"/>
</dbReference>
<dbReference type="Gene3D" id="3.30.70.1320">
    <property type="entry name" value="Multidrug efflux transporter AcrB pore domain like"/>
    <property type="match status" value="1"/>
</dbReference>
<comment type="similarity">
    <text evidence="2">Belongs to the resistance-nodulation-cell division (RND) (TC 2.A.6) family.</text>
</comment>
<name>A0AAP8T9I3_9BACT</name>
<dbReference type="PRINTS" id="PR00702">
    <property type="entry name" value="ACRIFLAVINRP"/>
</dbReference>
<keyword evidence="7 9" id="KW-1133">Transmembrane helix</keyword>
<dbReference type="FunFam" id="1.20.1640.10:FF:000001">
    <property type="entry name" value="Efflux pump membrane transporter"/>
    <property type="match status" value="1"/>
</dbReference>
<evidence type="ECO:0000313" key="11">
    <source>
        <dbReference type="Proteomes" id="UP000235914"/>
    </source>
</evidence>
<feature type="transmembrane region" description="Helical" evidence="9">
    <location>
        <begin position="393"/>
        <end position="414"/>
    </location>
</feature>
<evidence type="ECO:0000256" key="1">
    <source>
        <dbReference type="ARBA" id="ARBA00004429"/>
    </source>
</evidence>
<dbReference type="InterPro" id="IPR027463">
    <property type="entry name" value="AcrB_DN_DC_subdom"/>
</dbReference>
<comment type="caution">
    <text evidence="10">The sequence shown here is derived from an EMBL/GenBank/DDBJ whole genome shotgun (WGS) entry which is preliminary data.</text>
</comment>
<dbReference type="EMBL" id="PJKN01000002">
    <property type="protein sequence ID" value="PNC56684.1"/>
    <property type="molecule type" value="Genomic_DNA"/>
</dbReference>
<evidence type="ECO:0000256" key="6">
    <source>
        <dbReference type="ARBA" id="ARBA00022692"/>
    </source>
</evidence>
<dbReference type="NCBIfam" id="TIGR00915">
    <property type="entry name" value="2A0602"/>
    <property type="match status" value="1"/>
</dbReference>
<evidence type="ECO:0000256" key="4">
    <source>
        <dbReference type="ARBA" id="ARBA00022475"/>
    </source>
</evidence>
<feature type="transmembrane region" description="Helical" evidence="9">
    <location>
        <begin position="869"/>
        <end position="891"/>
    </location>
</feature>
<evidence type="ECO:0000256" key="7">
    <source>
        <dbReference type="ARBA" id="ARBA00022989"/>
    </source>
</evidence>
<dbReference type="Pfam" id="PF00873">
    <property type="entry name" value="ACR_tran"/>
    <property type="match status" value="1"/>
</dbReference>
<dbReference type="InterPro" id="IPR004764">
    <property type="entry name" value="MdtF-like"/>
</dbReference>
<feature type="transmembrane region" description="Helical" evidence="9">
    <location>
        <begin position="1003"/>
        <end position="1027"/>
    </location>
</feature>
<dbReference type="Gene3D" id="3.30.2090.10">
    <property type="entry name" value="Multidrug efflux transporter AcrB TolC docking domain, DN and DC subdomains"/>
    <property type="match status" value="2"/>
</dbReference>
<evidence type="ECO:0000256" key="9">
    <source>
        <dbReference type="SAM" id="Phobius"/>
    </source>
</evidence>
<dbReference type="SUPFAM" id="SSF82866">
    <property type="entry name" value="Multidrug efflux transporter AcrB transmembrane domain"/>
    <property type="match status" value="2"/>
</dbReference>
<dbReference type="Gene3D" id="3.30.70.1430">
    <property type="entry name" value="Multidrug efflux transporter AcrB pore domain"/>
    <property type="match status" value="2"/>
</dbReference>